<dbReference type="PROSITE" id="PS00372">
    <property type="entry name" value="PTS_EIIA_TYPE_2_HIS"/>
    <property type="match status" value="1"/>
</dbReference>
<name>A0A511ZLW6_9BACI</name>
<dbReference type="OrthoDB" id="95460at2"/>
<dbReference type="PANTHER" id="PTHR47738">
    <property type="entry name" value="PTS SYSTEM FRUCTOSE-LIKE EIIA COMPONENT-RELATED"/>
    <property type="match status" value="1"/>
</dbReference>
<dbReference type="Gene3D" id="3.40.930.10">
    <property type="entry name" value="Mannitol-specific EII, Chain A"/>
    <property type="match status" value="1"/>
</dbReference>
<evidence type="ECO:0000256" key="5">
    <source>
        <dbReference type="ARBA" id="ARBA00022683"/>
    </source>
</evidence>
<evidence type="ECO:0000259" key="6">
    <source>
        <dbReference type="PROSITE" id="PS51094"/>
    </source>
</evidence>
<dbReference type="Proteomes" id="UP000321558">
    <property type="component" value="Unassembled WGS sequence"/>
</dbReference>
<protein>
    <submittedName>
        <fullName evidence="7">PTS fructose transporter subunit IIA</fullName>
    </submittedName>
</protein>
<comment type="caution">
    <text evidence="7">The sequence shown here is derived from an EMBL/GenBank/DDBJ whole genome shotgun (WGS) entry which is preliminary data.</text>
</comment>
<dbReference type="EMBL" id="BJYM01000013">
    <property type="protein sequence ID" value="GEN88452.1"/>
    <property type="molecule type" value="Genomic_DNA"/>
</dbReference>
<dbReference type="PANTHER" id="PTHR47738:SF2">
    <property type="entry name" value="PTS SYSTEM FRUCTOSE-LIKE EIIA COMPONENT"/>
    <property type="match status" value="1"/>
</dbReference>
<keyword evidence="8" id="KW-1185">Reference proteome</keyword>
<dbReference type="GO" id="GO:0008982">
    <property type="term" value="F:protein-N(PI)-phosphohistidine-sugar phosphotransferase activity"/>
    <property type="evidence" value="ECO:0007669"/>
    <property type="project" value="InterPro"/>
</dbReference>
<dbReference type="InterPro" id="IPR051541">
    <property type="entry name" value="PTS_SugarTrans_NitroReg"/>
</dbReference>
<dbReference type="InterPro" id="IPR016152">
    <property type="entry name" value="PTrfase/Anion_transptr"/>
</dbReference>
<dbReference type="GO" id="GO:0016020">
    <property type="term" value="C:membrane"/>
    <property type="evidence" value="ECO:0007669"/>
    <property type="project" value="InterPro"/>
</dbReference>
<organism evidence="7 8">
    <name type="scientific">Oceanobacillus sojae</name>
    <dbReference type="NCBI Taxonomy" id="582851"/>
    <lineage>
        <taxon>Bacteria</taxon>
        <taxon>Bacillati</taxon>
        <taxon>Bacillota</taxon>
        <taxon>Bacilli</taxon>
        <taxon>Bacillales</taxon>
        <taxon>Bacillaceae</taxon>
        <taxon>Oceanobacillus</taxon>
    </lineage>
</organism>
<keyword evidence="1" id="KW-0813">Transport</keyword>
<keyword evidence="5" id="KW-0598">Phosphotransferase system</keyword>
<evidence type="ECO:0000313" key="7">
    <source>
        <dbReference type="EMBL" id="GEN88452.1"/>
    </source>
</evidence>
<dbReference type="PROSITE" id="PS51094">
    <property type="entry name" value="PTS_EIIA_TYPE_2"/>
    <property type="match status" value="1"/>
</dbReference>
<dbReference type="SUPFAM" id="SSF55804">
    <property type="entry name" value="Phoshotransferase/anion transport protein"/>
    <property type="match status" value="1"/>
</dbReference>
<evidence type="ECO:0000256" key="2">
    <source>
        <dbReference type="ARBA" id="ARBA00022553"/>
    </source>
</evidence>
<keyword evidence="2" id="KW-0597">Phosphoprotein</keyword>
<dbReference type="CDD" id="cd00211">
    <property type="entry name" value="PTS_IIA_fru"/>
    <property type="match status" value="1"/>
</dbReference>
<sequence>MEQLETIDLQKVIKKELITVDLEATTKEGVIYELTDLLYEGGCLTDQEAFIKDVFLREKEGATGLGNGIAIPHGKSGSVLKTRIAVGISKNNISWESLDDKPVNAIILFAVQDSDANTTHILLLQQVAIFLADEDFLERLKNARSEEEVIELFTKNKKRNGEY</sequence>
<proteinExistence type="predicted"/>
<keyword evidence="3" id="KW-0762">Sugar transport</keyword>
<dbReference type="RefSeq" id="WP_147211402.1">
    <property type="nucleotide sequence ID" value="NZ_BJYM01000013.1"/>
</dbReference>
<dbReference type="AlphaFoldDB" id="A0A511ZLW6"/>
<keyword evidence="4" id="KW-0808">Transferase</keyword>
<evidence type="ECO:0000256" key="1">
    <source>
        <dbReference type="ARBA" id="ARBA00022448"/>
    </source>
</evidence>
<dbReference type="GO" id="GO:0009401">
    <property type="term" value="P:phosphoenolpyruvate-dependent sugar phosphotransferase system"/>
    <property type="evidence" value="ECO:0007669"/>
    <property type="project" value="UniProtKB-KW"/>
</dbReference>
<reference evidence="7 8" key="1">
    <citation type="submission" date="2019-07" db="EMBL/GenBank/DDBJ databases">
        <title>Whole genome shotgun sequence of Oceanobacillus sojae NBRC 105379.</title>
        <authorList>
            <person name="Hosoyama A."/>
            <person name="Uohara A."/>
            <person name="Ohji S."/>
            <person name="Ichikawa N."/>
        </authorList>
    </citation>
    <scope>NUCLEOTIDE SEQUENCE [LARGE SCALE GENOMIC DNA]</scope>
    <source>
        <strain evidence="7 8">NBRC 105379</strain>
    </source>
</reference>
<accession>A0A511ZLW6</accession>
<gene>
    <name evidence="7" type="ORF">OSO01_31910</name>
</gene>
<evidence type="ECO:0000313" key="8">
    <source>
        <dbReference type="Proteomes" id="UP000321558"/>
    </source>
</evidence>
<evidence type="ECO:0000256" key="3">
    <source>
        <dbReference type="ARBA" id="ARBA00022597"/>
    </source>
</evidence>
<dbReference type="Pfam" id="PF00359">
    <property type="entry name" value="PTS_EIIA_2"/>
    <property type="match status" value="1"/>
</dbReference>
<dbReference type="InterPro" id="IPR004715">
    <property type="entry name" value="PTS_IIA_fruc"/>
</dbReference>
<feature type="domain" description="PTS EIIA type-2" evidence="6">
    <location>
        <begin position="11"/>
        <end position="156"/>
    </location>
</feature>
<dbReference type="InterPro" id="IPR002178">
    <property type="entry name" value="PTS_EIIA_type-2_dom"/>
</dbReference>
<evidence type="ECO:0000256" key="4">
    <source>
        <dbReference type="ARBA" id="ARBA00022679"/>
    </source>
</evidence>
<dbReference type="NCBIfam" id="TIGR00848">
    <property type="entry name" value="fruA"/>
    <property type="match status" value="1"/>
</dbReference>